<evidence type="ECO:0000256" key="1">
    <source>
        <dbReference type="ARBA" id="ARBA00004370"/>
    </source>
</evidence>
<feature type="compositionally biased region" description="Low complexity" evidence="3">
    <location>
        <begin position="49"/>
        <end position="77"/>
    </location>
</feature>
<keyword evidence="2 4" id="KW-0472">Membrane</keyword>
<evidence type="ECO:0000313" key="5">
    <source>
        <dbReference type="EMBL" id="MEU0709681.1"/>
    </source>
</evidence>
<sequence>MSTTRHLINRRRRLATAQAPRPTAPPRHTGPPDGPARPTGTGRTEDTSTAKTTSTPKHTGTKTRTGTPKTTDTTSATGPEDRTGPTSTTSTTSPPRTRPRHRLPAALGVLTVLLGGFAAWATGEAAALRDTPAARNAALTDIARTSEVKGQVTKAVNELFSYDYAAAAPADRAVRTHLTGKAVEQHRTMLAPVRSRAAQQKLVLTTTVTHSGVELIDGDRARVLVYADQSNTRTAAKKAETTYGAAMFAVEAVRKDGAWRIAVIDTLGAGS</sequence>
<dbReference type="InterPro" id="IPR032710">
    <property type="entry name" value="NTF2-like_dom_sf"/>
</dbReference>
<dbReference type="RefSeq" id="WP_359657760.1">
    <property type="nucleotide sequence ID" value="NZ_JBEXZO010000005.1"/>
</dbReference>
<evidence type="ECO:0000313" key="6">
    <source>
        <dbReference type="Proteomes" id="UP001550378"/>
    </source>
</evidence>
<organism evidence="5 6">
    <name type="scientific">Streptomyces lavendulocolor</name>
    <dbReference type="NCBI Taxonomy" id="67316"/>
    <lineage>
        <taxon>Bacteria</taxon>
        <taxon>Bacillati</taxon>
        <taxon>Actinomycetota</taxon>
        <taxon>Actinomycetes</taxon>
        <taxon>Kitasatosporales</taxon>
        <taxon>Streptomycetaceae</taxon>
        <taxon>Streptomyces</taxon>
    </lineage>
</organism>
<keyword evidence="4" id="KW-0812">Transmembrane</keyword>
<keyword evidence="6" id="KW-1185">Reference proteome</keyword>
<feature type="region of interest" description="Disordered" evidence="3">
    <location>
        <begin position="1"/>
        <end position="102"/>
    </location>
</feature>
<comment type="caution">
    <text evidence="5">The sequence shown here is derived from an EMBL/GenBank/DDBJ whole genome shotgun (WGS) entry which is preliminary data.</text>
</comment>
<dbReference type="PANTHER" id="PTHR37042">
    <property type="entry name" value="OUTER MEMBRANE PROTEIN RV1973"/>
    <property type="match status" value="1"/>
</dbReference>
<keyword evidence="4" id="KW-1133">Transmembrane helix</keyword>
<accession>A0ABV2WA70</accession>
<comment type="subcellular location">
    <subcellularLocation>
        <location evidence="1">Membrane</location>
    </subcellularLocation>
</comment>
<dbReference type="EMBL" id="JBEXZR010000018">
    <property type="protein sequence ID" value="MEU0709681.1"/>
    <property type="molecule type" value="Genomic_DNA"/>
</dbReference>
<proteinExistence type="predicted"/>
<feature type="compositionally biased region" description="Pro residues" evidence="3">
    <location>
        <begin position="22"/>
        <end position="35"/>
    </location>
</feature>
<protein>
    <recommendedName>
        <fullName evidence="7">Mce-associated membrane protein</fullName>
    </recommendedName>
</protein>
<gene>
    <name evidence="5" type="ORF">ABZ508_20195</name>
</gene>
<dbReference type="Proteomes" id="UP001550378">
    <property type="component" value="Unassembled WGS sequence"/>
</dbReference>
<feature type="transmembrane region" description="Helical" evidence="4">
    <location>
        <begin position="103"/>
        <end position="121"/>
    </location>
</feature>
<name>A0ABV2WA70_9ACTN</name>
<feature type="compositionally biased region" description="Low complexity" evidence="3">
    <location>
        <begin position="84"/>
        <end position="95"/>
    </location>
</feature>
<dbReference type="SUPFAM" id="SSF54427">
    <property type="entry name" value="NTF2-like"/>
    <property type="match status" value="1"/>
</dbReference>
<evidence type="ECO:0000256" key="4">
    <source>
        <dbReference type="SAM" id="Phobius"/>
    </source>
</evidence>
<dbReference type="PANTHER" id="PTHR37042:SF4">
    <property type="entry name" value="OUTER MEMBRANE PROTEIN RV1973"/>
    <property type="match status" value="1"/>
</dbReference>
<evidence type="ECO:0000256" key="3">
    <source>
        <dbReference type="SAM" id="MobiDB-lite"/>
    </source>
</evidence>
<evidence type="ECO:0008006" key="7">
    <source>
        <dbReference type="Google" id="ProtNLM"/>
    </source>
</evidence>
<reference evidence="5 6" key="1">
    <citation type="submission" date="2024-06" db="EMBL/GenBank/DDBJ databases">
        <title>The Natural Products Discovery Center: Release of the First 8490 Sequenced Strains for Exploring Actinobacteria Biosynthetic Diversity.</title>
        <authorList>
            <person name="Kalkreuter E."/>
            <person name="Kautsar S.A."/>
            <person name="Yang D."/>
            <person name="Bader C.D."/>
            <person name="Teijaro C.N."/>
            <person name="Fluegel L."/>
            <person name="Davis C.M."/>
            <person name="Simpson J.R."/>
            <person name="Lauterbach L."/>
            <person name="Steele A.D."/>
            <person name="Gui C."/>
            <person name="Meng S."/>
            <person name="Li G."/>
            <person name="Viehrig K."/>
            <person name="Ye F."/>
            <person name="Su P."/>
            <person name="Kiefer A.F."/>
            <person name="Nichols A."/>
            <person name="Cepeda A.J."/>
            <person name="Yan W."/>
            <person name="Fan B."/>
            <person name="Jiang Y."/>
            <person name="Adhikari A."/>
            <person name="Zheng C.-J."/>
            <person name="Schuster L."/>
            <person name="Cowan T.M."/>
            <person name="Smanski M.J."/>
            <person name="Chevrette M.G."/>
            <person name="De Carvalho L.P.S."/>
            <person name="Shen B."/>
        </authorList>
    </citation>
    <scope>NUCLEOTIDE SEQUENCE [LARGE SCALE GENOMIC DNA]</scope>
    <source>
        <strain evidence="5 6">NPDC006337</strain>
    </source>
</reference>
<evidence type="ECO:0000256" key="2">
    <source>
        <dbReference type="ARBA" id="ARBA00023136"/>
    </source>
</evidence>
<dbReference type="Gene3D" id="3.10.450.50">
    <property type="match status" value="1"/>
</dbReference>